<keyword evidence="1" id="KW-0732">Signal</keyword>
<sequence>MASGFKVFVIFVSLLLTIIPCQEITDESLDRHESSAFGKRAKFAFAKRHPSRFAFAKRYDDDEDVNYYDKKAMHFESPIRPMRNFAFAKRGPYLSFA</sequence>
<reference evidence="2 4" key="3">
    <citation type="submission" date="2018-11" db="EMBL/GenBank/DDBJ databases">
        <authorList>
            <consortium name="Pathogen Informatics"/>
        </authorList>
    </citation>
    <scope>NUCLEOTIDE SEQUENCE [LARGE SCALE GENOMIC DNA]</scope>
</reference>
<proteinExistence type="predicted"/>
<keyword evidence="4" id="KW-1185">Reference proteome</keyword>
<evidence type="ECO:0000313" key="5">
    <source>
        <dbReference type="WBParaSite" id="mrna-Wban_07144"/>
    </source>
</evidence>
<evidence type="ECO:0000313" key="2">
    <source>
        <dbReference type="EMBL" id="VDM19091.1"/>
    </source>
</evidence>
<dbReference type="InParanoid" id="A0A3P7E989"/>
<reference evidence="3" key="2">
    <citation type="journal article" date="2016" name="Mol. Ecol.">
        <title>Population genomics of the filarial nematode parasite Wuchereria bancrofti from mosquitoes.</title>
        <authorList>
            <person name="Small S.T."/>
            <person name="Reimer L.J."/>
            <person name="Tisch D.J."/>
            <person name="King C.L."/>
            <person name="Christensen B.M."/>
            <person name="Siba P.M."/>
            <person name="Kazura J.W."/>
            <person name="Serre D."/>
            <person name="Zimmerman P.A."/>
        </authorList>
    </citation>
    <scope>NUCLEOTIDE SEQUENCE</scope>
    <source>
        <strain evidence="3">pt0022</strain>
    </source>
</reference>
<evidence type="ECO:0000256" key="1">
    <source>
        <dbReference type="SAM" id="SignalP"/>
    </source>
</evidence>
<feature type="chain" id="PRO_5017958178" evidence="1">
    <location>
        <begin position="24"/>
        <end position="97"/>
    </location>
</feature>
<reference evidence="5" key="4">
    <citation type="submission" date="2024-02" db="UniProtKB">
        <authorList>
            <consortium name="WormBaseParasite"/>
        </authorList>
    </citation>
    <scope>IDENTIFICATION</scope>
    <source>
        <strain evidence="5">pt0022</strain>
    </source>
</reference>
<dbReference type="EMBL" id="UYWW01012161">
    <property type="protein sequence ID" value="VDM19091.1"/>
    <property type="molecule type" value="Genomic_DNA"/>
</dbReference>
<feature type="signal peptide" evidence="1">
    <location>
        <begin position="1"/>
        <end position="23"/>
    </location>
</feature>
<dbReference type="AlphaFoldDB" id="A0A3P7E989"/>
<organism evidence="2 4">
    <name type="scientific">Wuchereria bancrofti</name>
    <dbReference type="NCBI Taxonomy" id="6293"/>
    <lineage>
        <taxon>Eukaryota</taxon>
        <taxon>Metazoa</taxon>
        <taxon>Ecdysozoa</taxon>
        <taxon>Nematoda</taxon>
        <taxon>Chromadorea</taxon>
        <taxon>Rhabditida</taxon>
        <taxon>Spirurina</taxon>
        <taxon>Spiruromorpha</taxon>
        <taxon>Filarioidea</taxon>
        <taxon>Onchocercidae</taxon>
        <taxon>Wuchereria</taxon>
    </lineage>
</organism>
<name>A0A3P7E989_WUCBA</name>
<evidence type="ECO:0000313" key="3">
    <source>
        <dbReference type="Proteomes" id="UP000093561"/>
    </source>
</evidence>
<gene>
    <name evidence="2" type="ORF">WBA_LOCUS10315</name>
</gene>
<dbReference type="Proteomes" id="UP000093561">
    <property type="component" value="Unassembled WGS sequence"/>
</dbReference>
<reference evidence="3" key="1">
    <citation type="submission" date="2015-03" db="EMBL/GenBank/DDBJ databases">
        <title>Wuchereria bancrofti Genome Sequencing Papua New Guinea Strain.</title>
        <authorList>
            <person name="Small S.T."/>
            <person name="Serre D."/>
            <person name="Zimmerman P.A."/>
        </authorList>
    </citation>
    <scope>NUCLEOTIDE SEQUENCE [LARGE SCALE GENOMIC DNA]</scope>
    <source>
        <strain evidence="3">pt0022</strain>
    </source>
</reference>
<protein>
    <submittedName>
        <fullName evidence="2 5">Uncharacterized protein</fullName>
    </submittedName>
</protein>
<dbReference type="OrthoDB" id="5805917at2759"/>
<evidence type="ECO:0000313" key="4">
    <source>
        <dbReference type="Proteomes" id="UP000270924"/>
    </source>
</evidence>
<dbReference type="WBParaSite" id="mrna-Wban_07144">
    <property type="protein sequence ID" value="mrna-Wban_07144"/>
    <property type="gene ID" value="Wban_07144"/>
</dbReference>
<dbReference type="OMA" id="DKKAMHF"/>
<accession>A0A3P7E989</accession>
<dbReference type="Proteomes" id="UP000270924">
    <property type="component" value="Unassembled WGS sequence"/>
</dbReference>